<comment type="caution">
    <text evidence="1">The sequence shown here is derived from an EMBL/GenBank/DDBJ whole genome shotgun (WGS) entry which is preliminary data.</text>
</comment>
<dbReference type="Proteomes" id="UP001165960">
    <property type="component" value="Unassembled WGS sequence"/>
</dbReference>
<proteinExistence type="predicted"/>
<dbReference type="EMBL" id="QTSX02000270">
    <property type="protein sequence ID" value="KAJ9087395.1"/>
    <property type="molecule type" value="Genomic_DNA"/>
</dbReference>
<gene>
    <name evidence="1" type="ORF">DSO57_1033739</name>
</gene>
<keyword evidence="2" id="KW-1185">Reference proteome</keyword>
<accession>A0ACC2UKM3</accession>
<reference evidence="1" key="1">
    <citation type="submission" date="2022-04" db="EMBL/GenBank/DDBJ databases">
        <title>Genome of the entomopathogenic fungus Entomophthora muscae.</title>
        <authorList>
            <person name="Elya C."/>
            <person name="Lovett B.R."/>
            <person name="Lee E."/>
            <person name="Macias A.M."/>
            <person name="Hajek A.E."/>
            <person name="De Bivort B.L."/>
            <person name="Kasson M.T."/>
            <person name="De Fine Licht H.H."/>
            <person name="Stajich J.E."/>
        </authorList>
    </citation>
    <scope>NUCLEOTIDE SEQUENCE</scope>
    <source>
        <strain evidence="1">Berkeley</strain>
    </source>
</reference>
<evidence type="ECO:0000313" key="1">
    <source>
        <dbReference type="EMBL" id="KAJ9087395.1"/>
    </source>
</evidence>
<protein>
    <submittedName>
        <fullName evidence="1">Uncharacterized protein</fullName>
    </submittedName>
</protein>
<sequence length="349" mass="38836">MNLKQGFLQEQTYLFRFTHYANSCTQHSVLSPIVLLLPPYSTSLPTLKLTLRLSVRTSPSTRIRSCFLLRSSLSTTVTGSVLIPSETQRFSKIIINLSLLSFPSLEKMRILLPHLLPASQAWSKVHFPLEDKIRILNPSLQDFIVHHELPDKLDFLIKEVVNWNWKYLLTKSSSTSKLSPNAKTFSSKTTTLPAPLPGTEPKPGRGFVLPQRRSLEEEKIIFDYLLALFPLSKQSNPVTFSKSLNSLISKDSSISLTVLVTVKVKVLLDTGADAKLIKKNLADTLRLPLYGPLDVKVGNSTYTDTSSITQPVTFDLEGSPFCSISLATMCFFMHPSTPICPSLCPPASN</sequence>
<organism evidence="1 2">
    <name type="scientific">Entomophthora muscae</name>
    <dbReference type="NCBI Taxonomy" id="34485"/>
    <lineage>
        <taxon>Eukaryota</taxon>
        <taxon>Fungi</taxon>
        <taxon>Fungi incertae sedis</taxon>
        <taxon>Zoopagomycota</taxon>
        <taxon>Entomophthoromycotina</taxon>
        <taxon>Entomophthoromycetes</taxon>
        <taxon>Entomophthorales</taxon>
        <taxon>Entomophthoraceae</taxon>
        <taxon>Entomophthora</taxon>
    </lineage>
</organism>
<name>A0ACC2UKM3_9FUNG</name>
<evidence type="ECO:0000313" key="2">
    <source>
        <dbReference type="Proteomes" id="UP001165960"/>
    </source>
</evidence>